<dbReference type="SUPFAM" id="SSF57774">
    <property type="entry name" value="Microbial and mitochondrial ADK, insert 'zinc finger' domain"/>
    <property type="match status" value="1"/>
</dbReference>
<keyword evidence="1 5" id="KW-0808">Transferase</keyword>
<feature type="binding site" evidence="5">
    <location>
        <position position="255"/>
    </location>
    <ligand>
        <name>GTP</name>
        <dbReference type="ChEBI" id="CHEBI:37565"/>
    </ligand>
</feature>
<dbReference type="GO" id="GO:0046039">
    <property type="term" value="P:GTP metabolic process"/>
    <property type="evidence" value="ECO:0007669"/>
    <property type="project" value="UniProtKB-UniRule"/>
</dbReference>
<dbReference type="SUPFAM" id="SSF52540">
    <property type="entry name" value="P-loop containing nucleoside triphosphate hydrolases"/>
    <property type="match status" value="1"/>
</dbReference>
<keyword evidence="3 5" id="KW-0418">Kinase</keyword>
<dbReference type="PANTHER" id="PTHR23359">
    <property type="entry name" value="NUCLEOTIDE KINASE"/>
    <property type="match status" value="1"/>
</dbReference>
<dbReference type="InterPro" id="IPR028586">
    <property type="entry name" value="AK3/Ak4_mitochondrial"/>
</dbReference>
<dbReference type="InterPro" id="IPR000850">
    <property type="entry name" value="Adenylat/UMP-CMP_kin"/>
</dbReference>
<evidence type="ECO:0000256" key="4">
    <source>
        <dbReference type="ARBA" id="ARBA00023128"/>
    </source>
</evidence>
<comment type="similarity">
    <text evidence="5">Belongs to the adenylate kinase family. AK3 subfamily.</text>
</comment>
<feature type="binding site" evidence="5">
    <location>
        <begin position="191"/>
        <end position="192"/>
    </location>
    <ligand>
        <name>GTP</name>
        <dbReference type="ChEBI" id="CHEBI:37565"/>
    </ligand>
</feature>
<comment type="caution">
    <text evidence="7">The sequence shown here is derived from an EMBL/GenBank/DDBJ whole genome shotgun (WGS) entry which is preliminary data.</text>
</comment>
<sequence length="272" mass="30431">MSTMRLRKAARIILVGAPGVGKGTQTERMLKRFPQLDSISSGDLLRDNVRQKTPLGMQADSIMKTGGLVPDSMILRLIRNALTTRGWLIPKEGVQPFTVNTLSTSFTPPTSPDEFLTVPPLHAQATSDLEFDFSDAPEASFILDGFPRTTSQALQLASLIPINMVIHIHTPTSIILDRICNRWIHPKSGRVYNTTFNAPKVEGKDDMTGEELIQRDDDKPEVWQARLKSFEENSAPLLNHYEERGVLWRVEGNSSDEITPKIFEEFGKRFGA</sequence>
<dbReference type="GO" id="GO:0046041">
    <property type="term" value="P:ITP metabolic process"/>
    <property type="evidence" value="ECO:0007669"/>
    <property type="project" value="UniProtKB-UniRule"/>
</dbReference>
<evidence type="ECO:0000256" key="3">
    <source>
        <dbReference type="ARBA" id="ARBA00022777"/>
    </source>
</evidence>
<feature type="binding site" evidence="5">
    <location>
        <begin position="67"/>
        <end position="69"/>
    </location>
    <ligand>
        <name>AMP</name>
        <dbReference type="ChEBI" id="CHEBI:456215"/>
    </ligand>
</feature>
<feature type="binding site" evidence="5">
    <location>
        <position position="152"/>
    </location>
    <ligand>
        <name>AMP</name>
        <dbReference type="ChEBI" id="CHEBI:456215"/>
    </ligand>
</feature>
<dbReference type="GO" id="GO:0046033">
    <property type="term" value="P:AMP metabolic process"/>
    <property type="evidence" value="ECO:0007669"/>
    <property type="project" value="UniProtKB-UniRule"/>
</dbReference>
<dbReference type="InterPro" id="IPR036193">
    <property type="entry name" value="ADK_active_lid_dom_sf"/>
</dbReference>
<dbReference type="GO" id="GO:0005525">
    <property type="term" value="F:GTP binding"/>
    <property type="evidence" value="ECO:0007669"/>
    <property type="project" value="UniProtKB-KW"/>
</dbReference>
<dbReference type="Gene3D" id="3.40.50.300">
    <property type="entry name" value="P-loop containing nucleotide triphosphate hydrolases"/>
    <property type="match status" value="1"/>
</dbReference>
<feature type="binding site" evidence="5">
    <location>
        <begin position="19"/>
        <end position="24"/>
    </location>
    <ligand>
        <name>GTP</name>
        <dbReference type="ChEBI" id="CHEBI:37565"/>
    </ligand>
</feature>
<dbReference type="Proteomes" id="UP001274830">
    <property type="component" value="Unassembled WGS sequence"/>
</dbReference>
<feature type="domain" description="Adenylate kinase active site lid" evidence="6">
    <location>
        <begin position="182"/>
        <end position="217"/>
    </location>
</feature>
<organism evidence="7 8">
    <name type="scientific">Recurvomyces mirabilis</name>
    <dbReference type="NCBI Taxonomy" id="574656"/>
    <lineage>
        <taxon>Eukaryota</taxon>
        <taxon>Fungi</taxon>
        <taxon>Dikarya</taxon>
        <taxon>Ascomycota</taxon>
        <taxon>Pezizomycotina</taxon>
        <taxon>Dothideomycetes</taxon>
        <taxon>Dothideomycetidae</taxon>
        <taxon>Mycosphaerellales</taxon>
        <taxon>Teratosphaeriaceae</taxon>
        <taxon>Recurvomyces</taxon>
    </lineage>
</organism>
<dbReference type="GO" id="GO:0046899">
    <property type="term" value="F:nucleoside triphosphate adenylate kinase activity"/>
    <property type="evidence" value="ECO:0007669"/>
    <property type="project" value="UniProtKB-UniRule"/>
</dbReference>
<dbReference type="EC" id="2.7.4.10" evidence="5"/>
<protein>
    <recommendedName>
        <fullName evidence="5">GTP:AMP phosphotransferase, mitochondrial</fullName>
        <ecNumber evidence="5">2.7.4.10</ecNumber>
    </recommendedName>
    <alternativeName>
        <fullName evidence="5">Adenylate kinase 3</fullName>
        <shortName evidence="5">AK 3</shortName>
    </alternativeName>
</protein>
<dbReference type="RefSeq" id="XP_064694101.1">
    <property type="nucleotide sequence ID" value="XM_064838016.1"/>
</dbReference>
<dbReference type="GO" id="GO:0005524">
    <property type="term" value="F:ATP binding"/>
    <property type="evidence" value="ECO:0007669"/>
    <property type="project" value="InterPro"/>
</dbReference>
<evidence type="ECO:0000313" key="8">
    <source>
        <dbReference type="Proteomes" id="UP001274830"/>
    </source>
</evidence>
<evidence type="ECO:0000313" key="7">
    <source>
        <dbReference type="EMBL" id="KAK3671202.1"/>
    </source>
</evidence>
<evidence type="ECO:0000256" key="1">
    <source>
        <dbReference type="ARBA" id="ARBA00022679"/>
    </source>
</evidence>
<feature type="binding site" evidence="5">
    <location>
        <position position="226"/>
    </location>
    <ligand>
        <name>AMP</name>
        <dbReference type="ChEBI" id="CHEBI:456215"/>
    </ligand>
</feature>
<dbReference type="GO" id="GO:0005759">
    <property type="term" value="C:mitochondrial matrix"/>
    <property type="evidence" value="ECO:0007669"/>
    <property type="project" value="UniProtKB-SubCell"/>
</dbReference>
<comment type="function">
    <text evidence="5">Involved in maintaining the homeostasis of cellular nucleotides by catalyzing the interconversion of nucleoside phosphates. Has GTP:AMP phosphotransferase and ITP:AMP phosphotransferase activities.</text>
</comment>
<comment type="catalytic activity">
    <reaction evidence="5">
        <text>a ribonucleoside 5'-triphosphate + AMP = a ribonucleoside 5'-diphosphate + ADP</text>
        <dbReference type="Rhea" id="RHEA:13749"/>
        <dbReference type="ChEBI" id="CHEBI:57930"/>
        <dbReference type="ChEBI" id="CHEBI:61557"/>
        <dbReference type="ChEBI" id="CHEBI:456215"/>
        <dbReference type="ChEBI" id="CHEBI:456216"/>
        <dbReference type="EC" id="2.7.4.10"/>
    </reaction>
</comment>
<dbReference type="PROSITE" id="PS00113">
    <property type="entry name" value="ADENYLATE_KINASE"/>
    <property type="match status" value="1"/>
</dbReference>
<reference evidence="7" key="1">
    <citation type="submission" date="2023-07" db="EMBL/GenBank/DDBJ databases">
        <title>Black Yeasts Isolated from many extreme environments.</title>
        <authorList>
            <person name="Coleine C."/>
            <person name="Stajich J.E."/>
            <person name="Selbmann L."/>
        </authorList>
    </citation>
    <scope>NUCLEOTIDE SEQUENCE</scope>
    <source>
        <strain evidence="7">CCFEE 5485</strain>
    </source>
</reference>
<dbReference type="GeneID" id="89962556"/>
<dbReference type="CDD" id="cd01428">
    <property type="entry name" value="ADK"/>
    <property type="match status" value="1"/>
</dbReference>
<feature type="binding site" evidence="5">
    <location>
        <position position="41"/>
    </location>
    <ligand>
        <name>AMP</name>
        <dbReference type="ChEBI" id="CHEBI:456215"/>
    </ligand>
</feature>
<dbReference type="InterPro" id="IPR007862">
    <property type="entry name" value="Adenylate_kinase_lid-dom"/>
</dbReference>
<keyword evidence="5" id="KW-0342">GTP-binding</keyword>
<keyword evidence="4 5" id="KW-0496">Mitochondrion</keyword>
<dbReference type="Pfam" id="PF00406">
    <property type="entry name" value="ADK"/>
    <property type="match status" value="2"/>
</dbReference>
<dbReference type="PRINTS" id="PR00094">
    <property type="entry name" value="ADENYLTKNASE"/>
</dbReference>
<comment type="domain">
    <text evidence="5">Consists of three domains, a large central CORE domain and two small peripheral domains, NMPbind and LID, which undergo movements during catalysis. The LID domain closes over the site of phosphoryl transfer upon GTP binding. Assembling and dissambling the active center during each catalytic cycle provides an effective means to prevent GTP hydrolysis.</text>
</comment>
<keyword evidence="2 5" id="KW-0547">Nucleotide-binding</keyword>
<evidence type="ECO:0000256" key="2">
    <source>
        <dbReference type="ARBA" id="ARBA00022741"/>
    </source>
</evidence>
<accession>A0AAE0TSL7</accession>
<gene>
    <name evidence="5 7" type="primary">ADK2</name>
    <name evidence="7" type="ORF">LTR78_008837</name>
</gene>
<proteinExistence type="inferred from homology"/>
<feature type="binding site" evidence="5">
    <location>
        <position position="215"/>
    </location>
    <ligand>
        <name>AMP</name>
        <dbReference type="ChEBI" id="CHEBI:456215"/>
    </ligand>
</feature>
<dbReference type="InterPro" id="IPR027417">
    <property type="entry name" value="P-loop_NTPase"/>
</dbReference>
<dbReference type="GO" id="GO:0006172">
    <property type="term" value="P:ADP biosynthetic process"/>
    <property type="evidence" value="ECO:0007669"/>
    <property type="project" value="UniProtKB-UniRule"/>
</dbReference>
<evidence type="ECO:0000256" key="5">
    <source>
        <dbReference type="HAMAP-Rule" id="MF_03169"/>
    </source>
</evidence>
<dbReference type="Pfam" id="PF05191">
    <property type="entry name" value="ADK_lid"/>
    <property type="match status" value="1"/>
</dbReference>
<dbReference type="InterPro" id="IPR033690">
    <property type="entry name" value="Adenylat_kinase_CS"/>
</dbReference>
<comment type="subunit">
    <text evidence="5">Monomer.</text>
</comment>
<keyword evidence="8" id="KW-1185">Reference proteome</keyword>
<dbReference type="GO" id="GO:0004017">
    <property type="term" value="F:AMP kinase activity"/>
    <property type="evidence" value="ECO:0007669"/>
    <property type="project" value="InterPro"/>
</dbReference>
<feature type="binding site" evidence="5">
    <location>
        <begin position="145"/>
        <end position="148"/>
    </location>
    <ligand>
        <name>AMP</name>
        <dbReference type="ChEBI" id="CHEBI:456215"/>
    </ligand>
</feature>
<feature type="binding site" evidence="5">
    <location>
        <position position="46"/>
    </location>
    <ligand>
        <name>AMP</name>
        <dbReference type="ChEBI" id="CHEBI:456215"/>
    </ligand>
</feature>
<dbReference type="HAMAP" id="MF_03169">
    <property type="entry name" value="Adenylate_kinase_AK3"/>
    <property type="match status" value="1"/>
</dbReference>
<feature type="region of interest" description="LID" evidence="5">
    <location>
        <begin position="181"/>
        <end position="218"/>
    </location>
</feature>
<dbReference type="HAMAP" id="MF_00235">
    <property type="entry name" value="Adenylate_kinase_Adk"/>
    <property type="match status" value="1"/>
</dbReference>
<dbReference type="EMBL" id="JAUTXT010000045">
    <property type="protein sequence ID" value="KAK3671202.1"/>
    <property type="molecule type" value="Genomic_DNA"/>
</dbReference>
<name>A0AAE0TSL7_9PEZI</name>
<dbReference type="AlphaFoldDB" id="A0AAE0TSL7"/>
<evidence type="ECO:0000259" key="6">
    <source>
        <dbReference type="Pfam" id="PF05191"/>
    </source>
</evidence>
<feature type="region of interest" description="NMPbind" evidence="5">
    <location>
        <begin position="40"/>
        <end position="69"/>
    </location>
</feature>
<feature type="binding site" evidence="5">
    <location>
        <position position="182"/>
    </location>
    <ligand>
        <name>GTP</name>
        <dbReference type="ChEBI" id="CHEBI:37565"/>
    </ligand>
</feature>
<comment type="subcellular location">
    <subcellularLocation>
        <location evidence="5">Mitochondrion matrix</location>
    </subcellularLocation>
</comment>